<evidence type="ECO:0000256" key="1">
    <source>
        <dbReference type="SAM" id="MobiDB-lite"/>
    </source>
</evidence>
<dbReference type="InterPro" id="IPR016187">
    <property type="entry name" value="CTDL_fold"/>
</dbReference>
<sequence>MLFYKNRSVRLVLVCVILACISCRNEPKNTTTSEEISDTPQQTEHQLVVEQPDSIPTPEGMVWVSGIRFTQGAGSGDELALPREKPAHPVAVDGFFIDKTEVTNAEFKAFVEATGYVTVAERPVDWEEMKKDLPPGTPKPADSILQPGSLIFNRKAEGITDLRNYAQWWEWKTGANWRHPQGPESTIEGKDDYPVVHIAYEDALAYCEWANRKLPTEAQWEAAAHGKMHGGVYTWGDDESQLAKKANTWQGNFPNKNLAEDGFSYVAPVASFEPNSLGIYDMAGNVWELTQDWFSVNYYESLAGNETLNPKGPAQSYNPENPYQPEKVIKGGSFLCDKSYCASYRISARMGQTLDSSSDHTGFRTIATPDQLSK</sequence>
<dbReference type="OrthoDB" id="9768004at2"/>
<organism evidence="3 4">
    <name type="scientific">Leeuwenhoekiella nanhaiensis</name>
    <dbReference type="NCBI Taxonomy" id="1655491"/>
    <lineage>
        <taxon>Bacteria</taxon>
        <taxon>Pseudomonadati</taxon>
        <taxon>Bacteroidota</taxon>
        <taxon>Flavobacteriia</taxon>
        <taxon>Flavobacteriales</taxon>
        <taxon>Flavobacteriaceae</taxon>
        <taxon>Leeuwenhoekiella</taxon>
    </lineage>
</organism>
<dbReference type="RefSeq" id="WP_099644930.1">
    <property type="nucleotide sequence ID" value="NZ_KZ319288.1"/>
</dbReference>
<evidence type="ECO:0000313" key="4">
    <source>
        <dbReference type="Proteomes" id="UP000229433"/>
    </source>
</evidence>
<dbReference type="Gene3D" id="3.90.1580.10">
    <property type="entry name" value="paralog of FGE (formylglycine-generating enzyme)"/>
    <property type="match status" value="1"/>
</dbReference>
<accession>A0A2G1VTL0</accession>
<evidence type="ECO:0000313" key="3">
    <source>
        <dbReference type="EMBL" id="PHQ30095.1"/>
    </source>
</evidence>
<protein>
    <submittedName>
        <fullName evidence="3">Sulfatase</fullName>
    </submittedName>
</protein>
<dbReference type="SUPFAM" id="SSF56436">
    <property type="entry name" value="C-type lectin-like"/>
    <property type="match status" value="1"/>
</dbReference>
<evidence type="ECO:0000259" key="2">
    <source>
        <dbReference type="Pfam" id="PF03781"/>
    </source>
</evidence>
<gene>
    <name evidence="3" type="ORF">CJ305_03785</name>
</gene>
<dbReference type="PANTHER" id="PTHR23150:SF19">
    <property type="entry name" value="FORMYLGLYCINE-GENERATING ENZYME"/>
    <property type="match status" value="1"/>
</dbReference>
<dbReference type="InterPro" id="IPR005532">
    <property type="entry name" value="SUMF_dom"/>
</dbReference>
<keyword evidence="4" id="KW-1185">Reference proteome</keyword>
<dbReference type="InterPro" id="IPR042095">
    <property type="entry name" value="SUMF_sf"/>
</dbReference>
<name>A0A2G1VTL0_9FLAO</name>
<proteinExistence type="predicted"/>
<dbReference type="AlphaFoldDB" id="A0A2G1VTL0"/>
<dbReference type="GO" id="GO:0120147">
    <property type="term" value="F:formylglycine-generating oxidase activity"/>
    <property type="evidence" value="ECO:0007669"/>
    <property type="project" value="TreeGrafter"/>
</dbReference>
<reference evidence="3 4" key="1">
    <citation type="submission" date="2017-08" db="EMBL/GenBank/DDBJ databases">
        <title>The whole genome shortgun sequences of strain Leeuwenhoekiella nanhaiensis G18 from the South China Sea.</title>
        <authorList>
            <person name="Liu Q."/>
        </authorList>
    </citation>
    <scope>NUCLEOTIDE SEQUENCE [LARGE SCALE GENOMIC DNA]</scope>
    <source>
        <strain evidence="3 4">G18</strain>
    </source>
</reference>
<dbReference type="EMBL" id="NQXA01000002">
    <property type="protein sequence ID" value="PHQ30095.1"/>
    <property type="molecule type" value="Genomic_DNA"/>
</dbReference>
<dbReference type="PANTHER" id="PTHR23150">
    <property type="entry name" value="SULFATASE MODIFYING FACTOR 1, 2"/>
    <property type="match status" value="1"/>
</dbReference>
<dbReference type="Proteomes" id="UP000229433">
    <property type="component" value="Unassembled WGS sequence"/>
</dbReference>
<feature type="domain" description="Sulfatase-modifying factor enzyme-like" evidence="2">
    <location>
        <begin position="59"/>
        <end position="366"/>
    </location>
</feature>
<comment type="caution">
    <text evidence="3">The sequence shown here is derived from an EMBL/GenBank/DDBJ whole genome shotgun (WGS) entry which is preliminary data.</text>
</comment>
<dbReference type="Pfam" id="PF03781">
    <property type="entry name" value="FGE-sulfatase"/>
    <property type="match status" value="1"/>
</dbReference>
<dbReference type="InterPro" id="IPR051043">
    <property type="entry name" value="Sulfatase_Mod_Factor_Kinase"/>
</dbReference>
<feature type="region of interest" description="Disordered" evidence="1">
    <location>
        <begin position="353"/>
        <end position="374"/>
    </location>
</feature>